<reference evidence="16" key="1">
    <citation type="journal article" date="2018" name="Front. Microbiol.">
        <title>Genome-Based Analysis Reveals the Taxonomy and Diversity of the Family Idiomarinaceae.</title>
        <authorList>
            <person name="Liu Y."/>
            <person name="Lai Q."/>
            <person name="Shao Z."/>
        </authorList>
    </citation>
    <scope>NUCLEOTIDE SEQUENCE [LARGE SCALE GENOMIC DNA]</scope>
    <source>
        <strain evidence="16">F23</strain>
    </source>
</reference>
<dbReference type="SFLD" id="SFLDG01136">
    <property type="entry name" value="C1.6:_Phosphoserine_Phosphatas"/>
    <property type="match status" value="1"/>
</dbReference>
<evidence type="ECO:0000256" key="11">
    <source>
        <dbReference type="ARBA" id="ARBA00031693"/>
    </source>
</evidence>
<keyword evidence="7" id="KW-0479">Metal-binding</keyword>
<dbReference type="Pfam" id="PF12710">
    <property type="entry name" value="HAD"/>
    <property type="match status" value="1"/>
</dbReference>
<dbReference type="InterPro" id="IPR023214">
    <property type="entry name" value="HAD_sf"/>
</dbReference>
<evidence type="ECO:0000256" key="4">
    <source>
        <dbReference type="ARBA" id="ARBA00012640"/>
    </source>
</evidence>
<evidence type="ECO:0000256" key="8">
    <source>
        <dbReference type="ARBA" id="ARBA00022801"/>
    </source>
</evidence>
<accession>A0A432XWW1</accession>
<evidence type="ECO:0000256" key="3">
    <source>
        <dbReference type="ARBA" id="ARBA00009184"/>
    </source>
</evidence>
<dbReference type="Proteomes" id="UP000287330">
    <property type="component" value="Unassembled WGS sequence"/>
</dbReference>
<evidence type="ECO:0000256" key="6">
    <source>
        <dbReference type="ARBA" id="ARBA00022605"/>
    </source>
</evidence>
<evidence type="ECO:0000256" key="14">
    <source>
        <dbReference type="PIRSR" id="PIRSR604469-1"/>
    </source>
</evidence>
<dbReference type="GO" id="GO:0006564">
    <property type="term" value="P:L-serine biosynthetic process"/>
    <property type="evidence" value="ECO:0007669"/>
    <property type="project" value="UniProtKB-KW"/>
</dbReference>
<feature type="active site" description="Proton donor" evidence="14">
    <location>
        <position position="13"/>
    </location>
</feature>
<name>A0A432XWW1_9GAMM</name>
<evidence type="ECO:0000256" key="5">
    <source>
        <dbReference type="ARBA" id="ARBA00015196"/>
    </source>
</evidence>
<comment type="catalytic activity">
    <reaction evidence="12">
        <text>O-phospho-L-serine + H2O = L-serine + phosphate</text>
        <dbReference type="Rhea" id="RHEA:21208"/>
        <dbReference type="ChEBI" id="CHEBI:15377"/>
        <dbReference type="ChEBI" id="CHEBI:33384"/>
        <dbReference type="ChEBI" id="CHEBI:43474"/>
        <dbReference type="ChEBI" id="CHEBI:57524"/>
        <dbReference type="EC" id="3.1.3.3"/>
    </reaction>
</comment>
<comment type="similarity">
    <text evidence="3">Belongs to the HAD-like hydrolase superfamily. SerB family.</text>
</comment>
<proteinExistence type="inferred from homology"/>
<evidence type="ECO:0000313" key="16">
    <source>
        <dbReference type="Proteomes" id="UP000287330"/>
    </source>
</evidence>
<keyword evidence="6" id="KW-0028">Amino-acid biosynthesis</keyword>
<dbReference type="EMBL" id="PIPV01000006">
    <property type="protein sequence ID" value="RUO53216.1"/>
    <property type="molecule type" value="Genomic_DNA"/>
</dbReference>
<dbReference type="SFLD" id="SFLDF00029">
    <property type="entry name" value="phosphoserine_phosphatase"/>
    <property type="match status" value="1"/>
</dbReference>
<dbReference type="InterPro" id="IPR036412">
    <property type="entry name" value="HAD-like_sf"/>
</dbReference>
<evidence type="ECO:0000256" key="2">
    <source>
        <dbReference type="ARBA" id="ARBA00005135"/>
    </source>
</evidence>
<evidence type="ECO:0000256" key="1">
    <source>
        <dbReference type="ARBA" id="ARBA00001946"/>
    </source>
</evidence>
<dbReference type="InterPro" id="IPR004469">
    <property type="entry name" value="PSP"/>
</dbReference>
<gene>
    <name evidence="15" type="primary">serB</name>
    <name evidence="15" type="ORF">CWE25_08280</name>
</gene>
<dbReference type="PANTHER" id="PTHR43344:SF2">
    <property type="entry name" value="PHOSPHOSERINE PHOSPHATASE"/>
    <property type="match status" value="1"/>
</dbReference>
<dbReference type="Gene3D" id="3.40.50.1000">
    <property type="entry name" value="HAD superfamily/HAD-like"/>
    <property type="match status" value="1"/>
</dbReference>
<dbReference type="GO" id="GO:0000287">
    <property type="term" value="F:magnesium ion binding"/>
    <property type="evidence" value="ECO:0007669"/>
    <property type="project" value="TreeGrafter"/>
</dbReference>
<dbReference type="RefSeq" id="WP_110574715.1">
    <property type="nucleotide sequence ID" value="NZ_PIPV01000006.1"/>
</dbReference>
<protein>
    <recommendedName>
        <fullName evidence="5">Phosphoserine phosphatase</fullName>
        <ecNumber evidence="4">3.1.3.3</ecNumber>
    </recommendedName>
    <alternativeName>
        <fullName evidence="11">O-phosphoserine phosphohydrolase</fullName>
    </alternativeName>
</protein>
<dbReference type="GO" id="GO:0005737">
    <property type="term" value="C:cytoplasm"/>
    <property type="evidence" value="ECO:0007669"/>
    <property type="project" value="TreeGrafter"/>
</dbReference>
<evidence type="ECO:0000256" key="9">
    <source>
        <dbReference type="ARBA" id="ARBA00022842"/>
    </source>
</evidence>
<feature type="active site" description="Nucleophile" evidence="14">
    <location>
        <position position="11"/>
    </location>
</feature>
<dbReference type="InterPro" id="IPR050582">
    <property type="entry name" value="HAD-like_SerB"/>
</dbReference>
<sequence>MLNHSGLIVFDMDSTLISIECIDEIANLLGQRDAVAAITEQAMLGEIDFAASLKQRVALLEGIETSLFDTLFNPIPLTPGAQSLVDYCKSRDWYCVVVSGGFTWFSERVAGQLGLDQHVANGLEINDGKLTGKVSGAIIDGYKKAQILNELKAKLPKNAPVVAVGDGANDQWMLQAADIGIAFCAKPLLRRQADICISQADLSLVIPELEKRCK</sequence>
<dbReference type="SFLD" id="SFLDS00003">
    <property type="entry name" value="Haloacid_Dehalogenase"/>
    <property type="match status" value="1"/>
</dbReference>
<dbReference type="SFLD" id="SFLDG01137">
    <property type="entry name" value="C1.6.1:_Phosphoserine_Phosphat"/>
    <property type="match status" value="1"/>
</dbReference>
<dbReference type="PANTHER" id="PTHR43344">
    <property type="entry name" value="PHOSPHOSERINE PHOSPHATASE"/>
    <property type="match status" value="1"/>
</dbReference>
<evidence type="ECO:0000256" key="12">
    <source>
        <dbReference type="ARBA" id="ARBA00048138"/>
    </source>
</evidence>
<comment type="caution">
    <text evidence="15">The sequence shown here is derived from an EMBL/GenBank/DDBJ whole genome shotgun (WGS) entry which is preliminary data.</text>
</comment>
<dbReference type="AlphaFoldDB" id="A0A432XWW1"/>
<evidence type="ECO:0000313" key="15">
    <source>
        <dbReference type="EMBL" id="RUO53216.1"/>
    </source>
</evidence>
<keyword evidence="16" id="KW-1185">Reference proteome</keyword>
<organism evidence="15 16">
    <name type="scientific">Idiomarina fontislapidosi</name>
    <dbReference type="NCBI Taxonomy" id="263723"/>
    <lineage>
        <taxon>Bacteria</taxon>
        <taxon>Pseudomonadati</taxon>
        <taxon>Pseudomonadota</taxon>
        <taxon>Gammaproteobacteria</taxon>
        <taxon>Alteromonadales</taxon>
        <taxon>Idiomarinaceae</taxon>
        <taxon>Idiomarina</taxon>
    </lineage>
</organism>
<comment type="pathway">
    <text evidence="2">Amino-acid biosynthesis; L-serine biosynthesis; L-serine from 3-phospho-D-glycerate: step 3/3.</text>
</comment>
<keyword evidence="8" id="KW-0378">Hydrolase</keyword>
<evidence type="ECO:0000256" key="10">
    <source>
        <dbReference type="ARBA" id="ARBA00023299"/>
    </source>
</evidence>
<comment type="catalytic activity">
    <reaction evidence="13">
        <text>O-phospho-D-serine + H2O = D-serine + phosphate</text>
        <dbReference type="Rhea" id="RHEA:24873"/>
        <dbReference type="ChEBI" id="CHEBI:15377"/>
        <dbReference type="ChEBI" id="CHEBI:35247"/>
        <dbReference type="ChEBI" id="CHEBI:43474"/>
        <dbReference type="ChEBI" id="CHEBI:58680"/>
        <dbReference type="EC" id="3.1.3.3"/>
    </reaction>
</comment>
<comment type="cofactor">
    <cofactor evidence="1">
        <name>Mg(2+)</name>
        <dbReference type="ChEBI" id="CHEBI:18420"/>
    </cofactor>
</comment>
<dbReference type="SUPFAM" id="SSF56784">
    <property type="entry name" value="HAD-like"/>
    <property type="match status" value="1"/>
</dbReference>
<evidence type="ECO:0000256" key="7">
    <source>
        <dbReference type="ARBA" id="ARBA00022723"/>
    </source>
</evidence>
<keyword evidence="10" id="KW-0718">Serine biosynthesis</keyword>
<evidence type="ECO:0000256" key="13">
    <source>
        <dbReference type="ARBA" id="ARBA00048523"/>
    </source>
</evidence>
<dbReference type="NCBIfam" id="TIGR01488">
    <property type="entry name" value="HAD-SF-IB"/>
    <property type="match status" value="1"/>
</dbReference>
<dbReference type="GO" id="GO:0036424">
    <property type="term" value="F:L-phosphoserine phosphatase activity"/>
    <property type="evidence" value="ECO:0007669"/>
    <property type="project" value="InterPro"/>
</dbReference>
<dbReference type="CDD" id="cd07500">
    <property type="entry name" value="HAD_PSP"/>
    <property type="match status" value="1"/>
</dbReference>
<dbReference type="UniPathway" id="UPA00135">
    <property type="reaction ID" value="UER00198"/>
</dbReference>
<keyword evidence="9" id="KW-0460">Magnesium</keyword>
<dbReference type="OrthoDB" id="9792539at2"/>
<dbReference type="NCBIfam" id="TIGR00338">
    <property type="entry name" value="serB"/>
    <property type="match status" value="1"/>
</dbReference>
<dbReference type="EC" id="3.1.3.3" evidence="4"/>